<comment type="caution">
    <text evidence="2">The sequence shown here is derived from an EMBL/GenBank/DDBJ whole genome shotgun (WGS) entry which is preliminary data.</text>
</comment>
<proteinExistence type="predicted"/>
<feature type="transmembrane region" description="Helical" evidence="1">
    <location>
        <begin position="6"/>
        <end position="26"/>
    </location>
</feature>
<reference evidence="2 3" key="1">
    <citation type="submission" date="2018-08" db="EMBL/GenBank/DDBJ databases">
        <title>Genome analysis of the thermophilic bacterium of the candidate phylum Aminicenantes from deep subsurface aquifer revealed its physiology and ecological role.</title>
        <authorList>
            <person name="Kadnikov V.V."/>
            <person name="Mardanov A.V."/>
            <person name="Beletsky A.V."/>
            <person name="Karnachuk O.V."/>
            <person name="Ravin N.V."/>
        </authorList>
    </citation>
    <scope>NUCLEOTIDE SEQUENCE [LARGE SCALE GENOMIC DNA]</scope>
    <source>
        <strain evidence="2">BY38</strain>
    </source>
</reference>
<evidence type="ECO:0000256" key="1">
    <source>
        <dbReference type="SAM" id="Phobius"/>
    </source>
</evidence>
<keyword evidence="1" id="KW-1133">Transmembrane helix</keyword>
<dbReference type="AlphaFoldDB" id="A0A3E2BMY6"/>
<accession>A0A3E2BMY6</accession>
<keyword evidence="1" id="KW-0812">Transmembrane</keyword>
<evidence type="ECO:0000313" key="3">
    <source>
        <dbReference type="Proteomes" id="UP000257323"/>
    </source>
</evidence>
<name>A0A3E2BMY6_9BACT</name>
<gene>
    <name evidence="2" type="ORF">OP8BY_2003</name>
</gene>
<dbReference type="EMBL" id="QUAH01000005">
    <property type="protein sequence ID" value="RFT15997.1"/>
    <property type="molecule type" value="Genomic_DNA"/>
</dbReference>
<protein>
    <submittedName>
        <fullName evidence="2">Uncharacterized protein</fullName>
    </submittedName>
</protein>
<sequence>MIARFIMIAYYLMSAFFVLITIKNLLKERDSRDRVVLYLVTLIPFILRLLRIK</sequence>
<organism evidence="2 3">
    <name type="scientific">Candidatus Saccharicenans subterraneus</name>
    <dbReference type="NCBI Taxonomy" id="2508984"/>
    <lineage>
        <taxon>Bacteria</taxon>
        <taxon>Candidatus Aminicenantota</taxon>
        <taxon>Candidatus Aminicenantia</taxon>
        <taxon>Candidatus Aminicenantales</taxon>
        <taxon>Candidatus Saccharicenantaceae</taxon>
        <taxon>Candidatus Saccharicenans</taxon>
    </lineage>
</organism>
<evidence type="ECO:0000313" key="2">
    <source>
        <dbReference type="EMBL" id="RFT15997.1"/>
    </source>
</evidence>
<feature type="transmembrane region" description="Helical" evidence="1">
    <location>
        <begin position="35"/>
        <end position="52"/>
    </location>
</feature>
<keyword evidence="1" id="KW-0472">Membrane</keyword>
<dbReference type="Proteomes" id="UP000257323">
    <property type="component" value="Unassembled WGS sequence"/>
</dbReference>